<dbReference type="SUPFAM" id="SSF159594">
    <property type="entry name" value="XCC0632-like"/>
    <property type="match status" value="1"/>
</dbReference>
<dbReference type="AlphaFoldDB" id="A0A4Y6U7P5"/>
<gene>
    <name evidence="2" type="ORF">E3E12_03650</name>
</gene>
<dbReference type="Pfam" id="PF03886">
    <property type="entry name" value="ABC_trans_aux"/>
    <property type="match status" value="1"/>
</dbReference>
<dbReference type="EMBL" id="CP038231">
    <property type="protein sequence ID" value="QDH13443.1"/>
    <property type="molecule type" value="Genomic_DNA"/>
</dbReference>
<sequence length="224" mass="23245">MKPIQQNVNGLLAAGALGFLGLVGGCSSASPTFYQLTPLNPPTVPAVAPEQAVEVHNTILAPSLERDVMVMSLAFPQVHVDESAAWSAPPGILVTDTMAADLQRTFPRAVVFTQNAAVAVPPQAFVDLTLTRFDRNAAGQAIIEGVLSVKRAGWGAEPTCASTIDWLSPAAIPNTPGDLAAALSVGVEAVSQRAALMLETLDQCPTPADPLAMPVTTPPKVNAY</sequence>
<name>A0A4Y6U7P5_9PROT</name>
<feature type="domain" description="ABC-type transport auxiliary lipoprotein component" evidence="1">
    <location>
        <begin position="34"/>
        <end position="193"/>
    </location>
</feature>
<evidence type="ECO:0000313" key="2">
    <source>
        <dbReference type="EMBL" id="QDH13443.1"/>
    </source>
</evidence>
<dbReference type="Proteomes" id="UP000318709">
    <property type="component" value="Chromosome"/>
</dbReference>
<proteinExistence type="predicted"/>
<dbReference type="OrthoDB" id="7064073at2"/>
<dbReference type="RefSeq" id="WP_141443123.1">
    <property type="nucleotide sequence ID" value="NZ_CP038231.1"/>
</dbReference>
<dbReference type="PROSITE" id="PS51257">
    <property type="entry name" value="PROKAR_LIPOPROTEIN"/>
    <property type="match status" value="1"/>
</dbReference>
<dbReference type="KEGG" id="swf:E3E12_03650"/>
<evidence type="ECO:0000313" key="3">
    <source>
        <dbReference type="Proteomes" id="UP000318709"/>
    </source>
</evidence>
<dbReference type="InterPro" id="IPR005586">
    <property type="entry name" value="ABC_trans_aux"/>
</dbReference>
<accession>A0A4Y6U7P5</accession>
<protein>
    <recommendedName>
        <fullName evidence="1">ABC-type transport auxiliary lipoprotein component domain-containing protein</fullName>
    </recommendedName>
</protein>
<evidence type="ECO:0000259" key="1">
    <source>
        <dbReference type="Pfam" id="PF03886"/>
    </source>
</evidence>
<dbReference type="Gene3D" id="3.40.50.10610">
    <property type="entry name" value="ABC-type transport auxiliary lipoprotein component"/>
    <property type="match status" value="1"/>
</dbReference>
<keyword evidence="3" id="KW-1185">Reference proteome</keyword>
<reference evidence="2 3" key="1">
    <citation type="submission" date="2019-03" db="EMBL/GenBank/DDBJ databases">
        <title>The complete genome sequence of Swingsia_sp. F3b2 LMG30590(T).</title>
        <authorList>
            <person name="Chua K.-O."/>
            <person name="Chan K.-G."/>
            <person name="See-Too W.-S."/>
        </authorList>
    </citation>
    <scope>NUCLEOTIDE SEQUENCE [LARGE SCALE GENOMIC DNA]</scope>
    <source>
        <strain evidence="2 3">F3b2</strain>
    </source>
</reference>
<organism evidence="2 3">
    <name type="scientific">Formicincola oecophyllae</name>
    <dbReference type="NCBI Taxonomy" id="2558361"/>
    <lineage>
        <taxon>Bacteria</taxon>
        <taxon>Pseudomonadati</taxon>
        <taxon>Pseudomonadota</taxon>
        <taxon>Alphaproteobacteria</taxon>
        <taxon>Acetobacterales</taxon>
        <taxon>Acetobacteraceae</taxon>
        <taxon>Formicincola</taxon>
    </lineage>
</organism>